<dbReference type="KEGG" id="ddi:DDB_G0280503"/>
<dbReference type="CDD" id="cd00198">
    <property type="entry name" value="vWFA"/>
    <property type="match status" value="1"/>
</dbReference>
<dbReference type="dictyBase" id="DDB_G0280503"/>
<keyword evidence="3" id="KW-0732">Signal</keyword>
<dbReference type="VEuPathDB" id="AmoebaDB:DDB_G0280503"/>
<name>Q54V97_DICDI</name>
<organism evidence="7 8">
    <name type="scientific">Dictyostelium discoideum</name>
    <name type="common">Social amoeba</name>
    <dbReference type="NCBI Taxonomy" id="44689"/>
    <lineage>
        <taxon>Eukaryota</taxon>
        <taxon>Amoebozoa</taxon>
        <taxon>Evosea</taxon>
        <taxon>Eumycetozoa</taxon>
        <taxon>Dictyostelia</taxon>
        <taxon>Dictyosteliales</taxon>
        <taxon>Dictyosteliaceae</taxon>
        <taxon>Dictyostelium</taxon>
    </lineage>
</organism>
<proteinExistence type="predicted"/>
<evidence type="ECO:0000313" key="8">
    <source>
        <dbReference type="Proteomes" id="UP000002195"/>
    </source>
</evidence>
<dbReference type="SMR" id="Q54V97"/>
<comment type="caution">
    <text evidence="7">The sequence shown here is derived from an EMBL/GenBank/DDBJ whole genome shotgun (WGS) entry which is preliminary data.</text>
</comment>
<evidence type="ECO:0000259" key="6">
    <source>
        <dbReference type="PROSITE" id="PS50234"/>
    </source>
</evidence>
<protein>
    <recommendedName>
        <fullName evidence="9">Ubiquitin-like domain-containing protein</fullName>
    </recommendedName>
</protein>
<dbReference type="Gene3D" id="3.40.50.410">
    <property type="entry name" value="von Willebrand factor, type A domain"/>
    <property type="match status" value="1"/>
</dbReference>
<gene>
    <name evidence="7" type="ORF">DDB_G0280503</name>
</gene>
<evidence type="ECO:0000259" key="5">
    <source>
        <dbReference type="PROSITE" id="PS50053"/>
    </source>
</evidence>
<keyword evidence="2" id="KW-0964">Secreted</keyword>
<dbReference type="PROSITE" id="PS50053">
    <property type="entry name" value="UBIQUITIN_2"/>
    <property type="match status" value="1"/>
</dbReference>
<dbReference type="SUPFAM" id="SSF54236">
    <property type="entry name" value="Ubiquitin-like"/>
    <property type="match status" value="1"/>
</dbReference>
<dbReference type="InterPro" id="IPR029071">
    <property type="entry name" value="Ubiquitin-like_domsf"/>
</dbReference>
<dbReference type="EMBL" id="AAFI02000036">
    <property type="protein sequence ID" value="EAL67231.1"/>
    <property type="molecule type" value="Genomic_DNA"/>
</dbReference>
<dbReference type="OMA" id="HEIDINR"/>
<dbReference type="HOGENOM" id="CLU_517249_0_0_1"/>
<evidence type="ECO:0000256" key="2">
    <source>
        <dbReference type="ARBA" id="ARBA00022525"/>
    </source>
</evidence>
<dbReference type="InParanoid" id="Q54V97"/>
<dbReference type="PhylomeDB" id="Q54V97"/>
<reference evidence="7 8" key="1">
    <citation type="journal article" date="2005" name="Nature">
        <title>The genome of the social amoeba Dictyostelium discoideum.</title>
        <authorList>
            <consortium name="The Dictyostelium discoideum Sequencing Consortium"/>
            <person name="Eichinger L."/>
            <person name="Pachebat J.A."/>
            <person name="Glockner G."/>
            <person name="Rajandream M.A."/>
            <person name="Sucgang R."/>
            <person name="Berriman M."/>
            <person name="Song J."/>
            <person name="Olsen R."/>
            <person name="Szafranski K."/>
            <person name="Xu Q."/>
            <person name="Tunggal B."/>
            <person name="Kummerfeld S."/>
            <person name="Madera M."/>
            <person name="Konfortov B.A."/>
            <person name="Rivero F."/>
            <person name="Bankier A.T."/>
            <person name="Lehmann R."/>
            <person name="Hamlin N."/>
            <person name="Davies R."/>
            <person name="Gaudet P."/>
            <person name="Fey P."/>
            <person name="Pilcher K."/>
            <person name="Chen G."/>
            <person name="Saunders D."/>
            <person name="Sodergren E."/>
            <person name="Davis P."/>
            <person name="Kerhornou A."/>
            <person name="Nie X."/>
            <person name="Hall N."/>
            <person name="Anjard C."/>
            <person name="Hemphill L."/>
            <person name="Bason N."/>
            <person name="Farbrother P."/>
            <person name="Desany B."/>
            <person name="Just E."/>
            <person name="Morio T."/>
            <person name="Rost R."/>
            <person name="Churcher C."/>
            <person name="Cooper J."/>
            <person name="Haydock S."/>
            <person name="van Driessche N."/>
            <person name="Cronin A."/>
            <person name="Goodhead I."/>
            <person name="Muzny D."/>
            <person name="Mourier T."/>
            <person name="Pain A."/>
            <person name="Lu M."/>
            <person name="Harper D."/>
            <person name="Lindsay R."/>
            <person name="Hauser H."/>
            <person name="James K."/>
            <person name="Quiles M."/>
            <person name="Madan Babu M."/>
            <person name="Saito T."/>
            <person name="Buchrieser C."/>
            <person name="Wardroper A."/>
            <person name="Felder M."/>
            <person name="Thangavelu M."/>
            <person name="Johnson D."/>
            <person name="Knights A."/>
            <person name="Loulseged H."/>
            <person name="Mungall K."/>
            <person name="Oliver K."/>
            <person name="Price C."/>
            <person name="Quail M.A."/>
            <person name="Urushihara H."/>
            <person name="Hernandez J."/>
            <person name="Rabbinowitsch E."/>
            <person name="Steffen D."/>
            <person name="Sanders M."/>
            <person name="Ma J."/>
            <person name="Kohara Y."/>
            <person name="Sharp S."/>
            <person name="Simmonds M."/>
            <person name="Spiegler S."/>
            <person name="Tivey A."/>
            <person name="Sugano S."/>
            <person name="White B."/>
            <person name="Walker D."/>
            <person name="Woodward J."/>
            <person name="Winckler T."/>
            <person name="Tanaka Y."/>
            <person name="Shaulsky G."/>
            <person name="Schleicher M."/>
            <person name="Weinstock G."/>
            <person name="Rosenthal A."/>
            <person name="Cox E.C."/>
            <person name="Chisholm R.L."/>
            <person name="Gibbs R."/>
            <person name="Loomis W.F."/>
            <person name="Platzer M."/>
            <person name="Kay R.R."/>
            <person name="Williams J."/>
            <person name="Dear P.H."/>
            <person name="Noegel A.A."/>
            <person name="Barrell B."/>
            <person name="Kuspa A."/>
        </authorList>
    </citation>
    <scope>NUCLEOTIDE SEQUENCE [LARGE SCALE GENOMIC DNA]</scope>
    <source>
        <strain evidence="7 8">AX4</strain>
    </source>
</reference>
<dbReference type="PANTHER" id="PTHR47824:SF3">
    <property type="entry name" value="UBIQUITIN-LIKE DOMAIN-CONTAINING PROTEIN"/>
    <property type="match status" value="1"/>
</dbReference>
<evidence type="ECO:0000256" key="3">
    <source>
        <dbReference type="ARBA" id="ARBA00022729"/>
    </source>
</evidence>
<comment type="subcellular location">
    <subcellularLocation>
        <location evidence="1">Secreted</location>
    </subcellularLocation>
</comment>
<feature type="compositionally biased region" description="Low complexity" evidence="4">
    <location>
        <begin position="443"/>
        <end position="467"/>
    </location>
</feature>
<dbReference type="PaxDb" id="44689-DDB0205241"/>
<feature type="domain" description="VWFA" evidence="6">
    <location>
        <begin position="213"/>
        <end position="393"/>
    </location>
</feature>
<dbReference type="RefSeq" id="XP_641211.1">
    <property type="nucleotide sequence ID" value="XM_636119.1"/>
</dbReference>
<dbReference type="Pfam" id="PF25106">
    <property type="entry name" value="VWA_4"/>
    <property type="match status" value="1"/>
</dbReference>
<accession>Q54V97</accession>
<dbReference type="SMART" id="SM00213">
    <property type="entry name" value="UBQ"/>
    <property type="match status" value="1"/>
</dbReference>
<sequence length="527" mass="59703">MLILVKTSTITFSLDVQREDGIDVLYNKVAERSGQKVFQFSLIYAGDVLSNSTSKNTIGACGIKTESTVHMIIIKEFKLTIQYLDKSYPILVPNNEGLKISTLKFQIKNSLQEVIDGLESKSVNGIVLSKNEIELNNSSSLQSVLNNGDMVEMKLIEEIIIPPTTTTTTTTTTSSPSNYLEEKKRKEKEIQDENDRLLKSFIENNESITSDVEIMFCFDTTGSMYPIIENVRKEVTKTVKCLIKDIPNIKIGIMGLGDYCDGENLIKTLDLTSKESDIITFIKEIPRTSGGDCPEAYEYALLKAKQLSWSSHTSKAFVLIGDNVPHEPSYTNLNINWFKECDDLYNMGIKIYGVKAGTDSSVSCFYQEIAERTSGISIDFKNFDLITRLFLAICYRESSKTQFEKYKSDIKNDKDSNLSKILDDLNKDNYEVIKSDEIKKDNNNNNSSNNNNNNNNNNNDGASSSTNNEEKNKVIVRDYGKPINLKSSQKWFNHEIDINRKPQYIYSNSLKYFVFHTESKGSRCNLM</sequence>
<feature type="domain" description="Ubiquitin-like" evidence="5">
    <location>
        <begin position="1"/>
        <end position="73"/>
    </location>
</feature>
<dbReference type="InterPro" id="IPR036465">
    <property type="entry name" value="vWFA_dom_sf"/>
</dbReference>
<dbReference type="Pfam" id="PF00240">
    <property type="entry name" value="ubiquitin"/>
    <property type="match status" value="1"/>
</dbReference>
<dbReference type="Proteomes" id="UP000002195">
    <property type="component" value="Unassembled WGS sequence"/>
</dbReference>
<dbReference type="AlphaFoldDB" id="Q54V97"/>
<dbReference type="InterPro" id="IPR000626">
    <property type="entry name" value="Ubiquitin-like_dom"/>
</dbReference>
<dbReference type="InterPro" id="IPR002035">
    <property type="entry name" value="VWF_A"/>
</dbReference>
<dbReference type="InterPro" id="IPR056861">
    <property type="entry name" value="HMCN1-like_VWA"/>
</dbReference>
<evidence type="ECO:0000256" key="4">
    <source>
        <dbReference type="SAM" id="MobiDB-lite"/>
    </source>
</evidence>
<dbReference type="SUPFAM" id="SSF53300">
    <property type="entry name" value="vWA-like"/>
    <property type="match status" value="1"/>
</dbReference>
<evidence type="ECO:0000313" key="7">
    <source>
        <dbReference type="EMBL" id="EAL67231.1"/>
    </source>
</evidence>
<feature type="region of interest" description="Disordered" evidence="4">
    <location>
        <begin position="435"/>
        <end position="469"/>
    </location>
</feature>
<dbReference type="Gene3D" id="3.10.20.90">
    <property type="entry name" value="Phosphatidylinositol 3-kinase Catalytic Subunit, Chain A, domain 1"/>
    <property type="match status" value="1"/>
</dbReference>
<dbReference type="PANTHER" id="PTHR47824">
    <property type="entry name" value="UBIQUITIN-LIKE DOMAIN-CONTAINING PROTEIN"/>
    <property type="match status" value="1"/>
</dbReference>
<dbReference type="PROSITE" id="PS50234">
    <property type="entry name" value="VWFA"/>
    <property type="match status" value="1"/>
</dbReference>
<dbReference type="eggNOG" id="ENOG502S217">
    <property type="taxonomic scope" value="Eukaryota"/>
</dbReference>
<evidence type="ECO:0000256" key="1">
    <source>
        <dbReference type="ARBA" id="ARBA00004613"/>
    </source>
</evidence>
<keyword evidence="8" id="KW-1185">Reference proteome</keyword>
<evidence type="ECO:0008006" key="9">
    <source>
        <dbReference type="Google" id="ProtNLM"/>
    </source>
</evidence>
<dbReference type="GeneID" id="8622592"/>